<keyword evidence="5" id="KW-0067">ATP-binding</keyword>
<comment type="similarity">
    <text evidence="1 6">Belongs to the aspartokinase family.</text>
</comment>
<evidence type="ECO:0000256" key="1">
    <source>
        <dbReference type="ARBA" id="ARBA00010122"/>
    </source>
</evidence>
<evidence type="ECO:0000313" key="10">
    <source>
        <dbReference type="Proteomes" id="UP000193944"/>
    </source>
</evidence>
<dbReference type="InterPro" id="IPR036393">
    <property type="entry name" value="AceGlu_kinase-like_sf"/>
</dbReference>
<sequence length="559" mass="61929">MGILLEEPLDLPEYNNSDVLVQKYGGTSVGTAKAMLNVASIIKKSLYSTKVVAVLSAMSSHKKSEGTTSKLIQAMENINNSEIFTKILDEIQEYHISIAKEVIKKEEILNNIVDSINKECNSLKRFMSAIAVVGEISAKSKDFIISVGEKLSANLFAGILQSKGIDSEYINLEHAVSYEDFSNVPNLSDEFFQILSEKFAAPVQACLNQNKVPVVTGFFGLIPGSLLTTIGRGYTDLCAALIAVGLKARELQIWKEVDGVFTADPRKTPKAKLLKELSASEAEELTFFGSEVIHPYVMKQAVLAGIPVKIKCVFNPEDQGTLIVLNSRSEDSKSEDTIYENEPTAVTIKDNVTLIHIDLNTISSSNRTIYSLLHQLEKDGISPDLVSISQQKVLLALTETGHKLEKFIKLVKNNEYTLVKRNMCILALITPPNVDKLALATRMLNVLSENNINVEMISHGASNTNVACVVSNESSIKAMQLVHDECIIESLERSDELKKKLFEDEITTNEISPIPNTEKVLNNQTTETKIKPVKSKRFSSIRKFFNLKRNSKRNSIEVK</sequence>
<dbReference type="NCBIfam" id="TIGR00657">
    <property type="entry name" value="asp_kinases"/>
    <property type="match status" value="1"/>
</dbReference>
<dbReference type="Pfam" id="PF00696">
    <property type="entry name" value="AA_kinase"/>
    <property type="match status" value="1"/>
</dbReference>
<dbReference type="Proteomes" id="UP000193944">
    <property type="component" value="Unassembled WGS sequence"/>
</dbReference>
<dbReference type="STRING" id="1754192.A0A1Y1X2I3"/>
<proteinExistence type="inferred from homology"/>
<dbReference type="FunFam" id="3.40.1160.10:FF:000023">
    <property type="entry name" value="Probable aspartokinase"/>
    <property type="match status" value="1"/>
</dbReference>
<dbReference type="Gene3D" id="3.30.70.260">
    <property type="match status" value="2"/>
</dbReference>
<dbReference type="OrthoDB" id="2126841at2759"/>
<dbReference type="EC" id="2.7.2.4" evidence="6"/>
<comment type="catalytic activity">
    <reaction evidence="6">
        <text>L-aspartate + ATP = 4-phospho-L-aspartate + ADP</text>
        <dbReference type="Rhea" id="RHEA:23776"/>
        <dbReference type="ChEBI" id="CHEBI:29991"/>
        <dbReference type="ChEBI" id="CHEBI:30616"/>
        <dbReference type="ChEBI" id="CHEBI:57535"/>
        <dbReference type="ChEBI" id="CHEBI:456216"/>
        <dbReference type="EC" id="2.7.2.4"/>
    </reaction>
</comment>
<evidence type="ECO:0000259" key="7">
    <source>
        <dbReference type="Pfam" id="PF00696"/>
    </source>
</evidence>
<reference evidence="9 10" key="1">
    <citation type="submission" date="2016-08" db="EMBL/GenBank/DDBJ databases">
        <title>A Parts List for Fungal Cellulosomes Revealed by Comparative Genomics.</title>
        <authorList>
            <consortium name="DOE Joint Genome Institute"/>
            <person name="Haitjema C.H."/>
            <person name="Gilmore S.P."/>
            <person name="Henske J.K."/>
            <person name="Solomon K.V."/>
            <person name="De Groot R."/>
            <person name="Kuo A."/>
            <person name="Mondo S.J."/>
            <person name="Salamov A.A."/>
            <person name="Labutti K."/>
            <person name="Zhao Z."/>
            <person name="Chiniquy J."/>
            <person name="Barry K."/>
            <person name="Brewer H.M."/>
            <person name="Purvine S.O."/>
            <person name="Wright A.T."/>
            <person name="Boxma B."/>
            <person name="Van Alen T."/>
            <person name="Hackstein J.H."/>
            <person name="Baker S.E."/>
            <person name="Grigoriev I.V."/>
            <person name="O'Malley M.A."/>
        </authorList>
    </citation>
    <scope>NUCLEOTIDE SEQUENCE [LARGE SCALE GENOMIC DNA]</scope>
    <source>
        <strain evidence="9 10">S4</strain>
    </source>
</reference>
<dbReference type="SUPFAM" id="SSF55021">
    <property type="entry name" value="ACT-like"/>
    <property type="match status" value="1"/>
</dbReference>
<dbReference type="InterPro" id="IPR045865">
    <property type="entry name" value="ACT-like_dom_sf"/>
</dbReference>
<dbReference type="Gene3D" id="3.40.1160.10">
    <property type="entry name" value="Acetylglutamate kinase-like"/>
    <property type="match status" value="1"/>
</dbReference>
<dbReference type="GO" id="GO:0009090">
    <property type="term" value="P:homoserine biosynthetic process"/>
    <property type="evidence" value="ECO:0007669"/>
    <property type="project" value="TreeGrafter"/>
</dbReference>
<keyword evidence="4 6" id="KW-0418">Kinase</keyword>
<dbReference type="GO" id="GO:0005524">
    <property type="term" value="F:ATP binding"/>
    <property type="evidence" value="ECO:0007669"/>
    <property type="project" value="UniProtKB-KW"/>
</dbReference>
<name>A0A1Y1X2I3_9FUNG</name>
<evidence type="ECO:0000256" key="3">
    <source>
        <dbReference type="ARBA" id="ARBA00022741"/>
    </source>
</evidence>
<dbReference type="SUPFAM" id="SSF53633">
    <property type="entry name" value="Carbamate kinase-like"/>
    <property type="match status" value="1"/>
</dbReference>
<evidence type="ECO:0000259" key="8">
    <source>
        <dbReference type="Pfam" id="PF22468"/>
    </source>
</evidence>
<dbReference type="PANTHER" id="PTHR21499">
    <property type="entry name" value="ASPARTATE KINASE"/>
    <property type="match status" value="1"/>
</dbReference>
<dbReference type="InterPro" id="IPR001048">
    <property type="entry name" value="Asp/Glu/Uridylate_kinase"/>
</dbReference>
<keyword evidence="10" id="KW-1185">Reference proteome</keyword>
<feature type="domain" description="Aspartate/glutamate/uridylate kinase" evidence="7">
    <location>
        <begin position="19"/>
        <end position="311"/>
    </location>
</feature>
<dbReference type="InterPro" id="IPR054352">
    <property type="entry name" value="ACT_Aspartokinase"/>
</dbReference>
<dbReference type="GO" id="GO:0005829">
    <property type="term" value="C:cytosol"/>
    <property type="evidence" value="ECO:0007669"/>
    <property type="project" value="TreeGrafter"/>
</dbReference>
<dbReference type="EMBL" id="MCFG01000158">
    <property type="protein sequence ID" value="ORX80010.1"/>
    <property type="molecule type" value="Genomic_DNA"/>
</dbReference>
<evidence type="ECO:0000256" key="6">
    <source>
        <dbReference type="RuleBase" id="RU003448"/>
    </source>
</evidence>
<evidence type="ECO:0000256" key="2">
    <source>
        <dbReference type="ARBA" id="ARBA00022679"/>
    </source>
</evidence>
<dbReference type="PANTHER" id="PTHR21499:SF59">
    <property type="entry name" value="ASPARTOKINASE"/>
    <property type="match status" value="1"/>
</dbReference>
<dbReference type="Pfam" id="PF22468">
    <property type="entry name" value="ACT_9"/>
    <property type="match status" value="1"/>
</dbReference>
<evidence type="ECO:0000313" key="9">
    <source>
        <dbReference type="EMBL" id="ORX80010.1"/>
    </source>
</evidence>
<evidence type="ECO:0000256" key="4">
    <source>
        <dbReference type="ARBA" id="ARBA00022777"/>
    </source>
</evidence>
<dbReference type="InterPro" id="IPR018042">
    <property type="entry name" value="Aspartate_kinase_CS"/>
</dbReference>
<protein>
    <recommendedName>
        <fullName evidence="6">Aspartokinase</fullName>
        <ecNumber evidence="6">2.7.2.4</ecNumber>
    </recommendedName>
</protein>
<accession>A0A1Y1X2I3</accession>
<keyword evidence="3" id="KW-0547">Nucleotide-binding</keyword>
<comment type="caution">
    <text evidence="9">The sequence shown here is derived from an EMBL/GenBank/DDBJ whole genome shotgun (WGS) entry which is preliminary data.</text>
</comment>
<dbReference type="InterPro" id="IPR001341">
    <property type="entry name" value="Asp_kinase"/>
</dbReference>
<dbReference type="PROSITE" id="PS00324">
    <property type="entry name" value="ASPARTOKINASE"/>
    <property type="match status" value="1"/>
</dbReference>
<dbReference type="GO" id="GO:0004072">
    <property type="term" value="F:aspartate kinase activity"/>
    <property type="evidence" value="ECO:0007669"/>
    <property type="project" value="UniProtKB-EC"/>
</dbReference>
<dbReference type="AlphaFoldDB" id="A0A1Y1X2I3"/>
<reference evidence="9 10" key="2">
    <citation type="submission" date="2016-08" db="EMBL/GenBank/DDBJ databases">
        <title>Pervasive Adenine N6-methylation of Active Genes in Fungi.</title>
        <authorList>
            <consortium name="DOE Joint Genome Institute"/>
            <person name="Mondo S.J."/>
            <person name="Dannebaum R.O."/>
            <person name="Kuo R.C."/>
            <person name="Labutti K."/>
            <person name="Haridas S."/>
            <person name="Kuo A."/>
            <person name="Salamov A."/>
            <person name="Ahrendt S.R."/>
            <person name="Lipzen A."/>
            <person name="Sullivan W."/>
            <person name="Andreopoulos W.B."/>
            <person name="Clum A."/>
            <person name="Lindquist E."/>
            <person name="Daum C."/>
            <person name="Ramamoorthy G.K."/>
            <person name="Gryganskyi A."/>
            <person name="Culley D."/>
            <person name="Magnuson J.K."/>
            <person name="James T.Y."/>
            <person name="O'Malley M.A."/>
            <person name="Stajich J.E."/>
            <person name="Spatafora J.W."/>
            <person name="Visel A."/>
            <person name="Grigoriev I.V."/>
        </authorList>
    </citation>
    <scope>NUCLEOTIDE SEQUENCE [LARGE SCALE GENOMIC DNA]</scope>
    <source>
        <strain evidence="9 10">S4</strain>
    </source>
</reference>
<keyword evidence="2 6" id="KW-0808">Transferase</keyword>
<gene>
    <name evidence="9" type="ORF">BCR32DRAFT_221213</name>
</gene>
<evidence type="ECO:0000256" key="5">
    <source>
        <dbReference type="ARBA" id="ARBA00022840"/>
    </source>
</evidence>
<dbReference type="GO" id="GO:0009089">
    <property type="term" value="P:lysine biosynthetic process via diaminopimelate"/>
    <property type="evidence" value="ECO:0007669"/>
    <property type="project" value="TreeGrafter"/>
</dbReference>
<feature type="domain" description="Aspartokinase ACT" evidence="8">
    <location>
        <begin position="439"/>
        <end position="485"/>
    </location>
</feature>
<organism evidence="9 10">
    <name type="scientific">Anaeromyces robustus</name>
    <dbReference type="NCBI Taxonomy" id="1754192"/>
    <lineage>
        <taxon>Eukaryota</taxon>
        <taxon>Fungi</taxon>
        <taxon>Fungi incertae sedis</taxon>
        <taxon>Chytridiomycota</taxon>
        <taxon>Chytridiomycota incertae sedis</taxon>
        <taxon>Neocallimastigomycetes</taxon>
        <taxon>Neocallimastigales</taxon>
        <taxon>Neocallimastigaceae</taxon>
        <taxon>Anaeromyces</taxon>
    </lineage>
</organism>